<protein>
    <submittedName>
        <fullName evidence="1">Uncharacterized protein</fullName>
    </submittedName>
</protein>
<gene>
    <name evidence="1" type="ORF">HAX54_013253</name>
</gene>
<proteinExistence type="predicted"/>
<reference evidence="1 2" key="1">
    <citation type="journal article" date="2021" name="BMC Genomics">
        <title>Datura genome reveals duplications of psychoactive alkaloid biosynthetic genes and high mutation rate following tissue culture.</title>
        <authorList>
            <person name="Rajewski A."/>
            <person name="Carter-House D."/>
            <person name="Stajich J."/>
            <person name="Litt A."/>
        </authorList>
    </citation>
    <scope>NUCLEOTIDE SEQUENCE [LARGE SCALE GENOMIC DNA]</scope>
    <source>
        <strain evidence="1">AR-01</strain>
    </source>
</reference>
<evidence type="ECO:0000313" key="1">
    <source>
        <dbReference type="EMBL" id="MCE5165935.1"/>
    </source>
</evidence>
<comment type="caution">
    <text evidence="1">The sequence shown here is derived from an EMBL/GenBank/DDBJ whole genome shotgun (WGS) entry which is preliminary data.</text>
</comment>
<dbReference type="Proteomes" id="UP000823775">
    <property type="component" value="Unassembled WGS sequence"/>
</dbReference>
<accession>A0ABS8Y1P4</accession>
<organism evidence="1 2">
    <name type="scientific">Datura stramonium</name>
    <name type="common">Jimsonweed</name>
    <name type="synonym">Common thornapple</name>
    <dbReference type="NCBI Taxonomy" id="4076"/>
    <lineage>
        <taxon>Eukaryota</taxon>
        <taxon>Viridiplantae</taxon>
        <taxon>Streptophyta</taxon>
        <taxon>Embryophyta</taxon>
        <taxon>Tracheophyta</taxon>
        <taxon>Spermatophyta</taxon>
        <taxon>Magnoliopsida</taxon>
        <taxon>eudicotyledons</taxon>
        <taxon>Gunneridae</taxon>
        <taxon>Pentapetalae</taxon>
        <taxon>asterids</taxon>
        <taxon>lamiids</taxon>
        <taxon>Solanales</taxon>
        <taxon>Solanaceae</taxon>
        <taxon>Solanoideae</taxon>
        <taxon>Datureae</taxon>
        <taxon>Datura</taxon>
    </lineage>
</organism>
<sequence>MLLLFFSLAQLGHPGLEPKTSPNRTSQSPLKLSNLVPNQPLIQHCYNRSTHSSTSRSSFSVCYGFQHGSRRFGRWLCPEPSQWHISYLLEKRLNSCELLVSWRTAGEARRDLKAVANNHL</sequence>
<evidence type="ECO:0000313" key="2">
    <source>
        <dbReference type="Proteomes" id="UP000823775"/>
    </source>
</evidence>
<feature type="non-terminal residue" evidence="1">
    <location>
        <position position="120"/>
    </location>
</feature>
<name>A0ABS8Y1P4_DATST</name>
<dbReference type="EMBL" id="JACEIK010017936">
    <property type="protein sequence ID" value="MCE5165935.1"/>
    <property type="molecule type" value="Genomic_DNA"/>
</dbReference>
<keyword evidence="2" id="KW-1185">Reference proteome</keyword>